<reference evidence="12" key="2">
    <citation type="journal article" date="2021" name="Genome Biol. Evol.">
        <title>Developing a high-quality reference genome for a parasitic bivalve with doubly uniparental inheritance (Bivalvia: Unionida).</title>
        <authorList>
            <person name="Smith C.H."/>
        </authorList>
    </citation>
    <scope>NUCLEOTIDE SEQUENCE</scope>
    <source>
        <strain evidence="12">CHS0354</strain>
        <tissue evidence="12">Mantle</tissue>
    </source>
</reference>
<dbReference type="AlphaFoldDB" id="A0AAE0W3L9"/>
<dbReference type="PANTHER" id="PTHR14949">
    <property type="entry name" value="EGF-LIKE-DOMAIN, MULTIPLE 7, 8"/>
    <property type="match status" value="1"/>
</dbReference>
<keyword evidence="4" id="KW-0106">Calcium</keyword>
<evidence type="ECO:0000256" key="5">
    <source>
        <dbReference type="ARBA" id="ARBA00023054"/>
    </source>
</evidence>
<dbReference type="InterPro" id="IPR000152">
    <property type="entry name" value="EGF-type_Asp/Asn_hydroxyl_site"/>
</dbReference>
<evidence type="ECO:0000256" key="6">
    <source>
        <dbReference type="ARBA" id="ARBA00023157"/>
    </source>
</evidence>
<dbReference type="SMART" id="SM00179">
    <property type="entry name" value="EGF_CA"/>
    <property type="match status" value="1"/>
</dbReference>
<feature type="transmembrane region" description="Helical" evidence="9">
    <location>
        <begin position="6"/>
        <end position="25"/>
    </location>
</feature>
<dbReference type="PROSITE" id="PS51041">
    <property type="entry name" value="EMI"/>
    <property type="match status" value="1"/>
</dbReference>
<evidence type="ECO:0000256" key="2">
    <source>
        <dbReference type="ARBA" id="ARBA00022729"/>
    </source>
</evidence>
<dbReference type="FunFam" id="2.10.25.10:FF:000010">
    <property type="entry name" value="Pro-epidermal growth factor"/>
    <property type="match status" value="1"/>
</dbReference>
<evidence type="ECO:0000256" key="9">
    <source>
        <dbReference type="SAM" id="Phobius"/>
    </source>
</evidence>
<dbReference type="PROSITE" id="PS00022">
    <property type="entry name" value="EGF_1"/>
    <property type="match status" value="1"/>
</dbReference>
<name>A0AAE0W3L9_9BIVA</name>
<dbReference type="InterPro" id="IPR018097">
    <property type="entry name" value="EGF_Ca-bd_CS"/>
</dbReference>
<keyword evidence="1 7" id="KW-0245">EGF-like domain</keyword>
<evidence type="ECO:0000313" key="12">
    <source>
        <dbReference type="EMBL" id="KAK3599267.1"/>
    </source>
</evidence>
<dbReference type="GO" id="GO:0005102">
    <property type="term" value="F:signaling receptor binding"/>
    <property type="evidence" value="ECO:0007669"/>
    <property type="project" value="TreeGrafter"/>
</dbReference>
<dbReference type="GO" id="GO:0005509">
    <property type="term" value="F:calcium ion binding"/>
    <property type="evidence" value="ECO:0007669"/>
    <property type="project" value="InterPro"/>
</dbReference>
<sequence>MTIGSYYRTFAICLSYWTCIVLAVTHVRPGRHICMEERRMARPVPVQQSYCKAVYTPRTRSCPEFTVCPQYDVTYRTAMKTVFQMQISNDYFHACCPGWTRKTPWDRGCMEPICSNGCENGGTCAEPNSCICPTGYSGTNCDTDIDECESRDHGCTHMCKNTAGSYMCACQEGFSLATDGKTCTFCFTCQPEFKNIQESIANLQVKVELLEKDKTSLLETINNLETKYEHVLSIVDGLNDTITMVIDAATAKQTQTISSAQPTTTTTATTETITATKISASNDIEYIQYYNQIESLSEQIGMLEERLEMCTCKGER</sequence>
<dbReference type="PROSITE" id="PS50026">
    <property type="entry name" value="EGF_3"/>
    <property type="match status" value="2"/>
</dbReference>
<keyword evidence="13" id="KW-1185">Reference proteome</keyword>
<dbReference type="InterPro" id="IPR011489">
    <property type="entry name" value="EMI_domain"/>
</dbReference>
<evidence type="ECO:0000256" key="7">
    <source>
        <dbReference type="PROSITE-ProRule" id="PRU00076"/>
    </source>
</evidence>
<dbReference type="InterPro" id="IPR050969">
    <property type="entry name" value="Dev_Signal_Modulators"/>
</dbReference>
<evidence type="ECO:0008006" key="14">
    <source>
        <dbReference type="Google" id="ProtNLM"/>
    </source>
</evidence>
<keyword evidence="9" id="KW-0472">Membrane</keyword>
<keyword evidence="3" id="KW-0677">Repeat</keyword>
<evidence type="ECO:0000256" key="4">
    <source>
        <dbReference type="ARBA" id="ARBA00022837"/>
    </source>
</evidence>
<keyword evidence="6 7" id="KW-1015">Disulfide bond</keyword>
<evidence type="ECO:0000313" key="13">
    <source>
        <dbReference type="Proteomes" id="UP001195483"/>
    </source>
</evidence>
<feature type="domain" description="EGF-like" evidence="10">
    <location>
        <begin position="110"/>
        <end position="142"/>
    </location>
</feature>
<keyword evidence="9" id="KW-0812">Transmembrane</keyword>
<gene>
    <name evidence="12" type="ORF">CHS0354_012877</name>
</gene>
<organism evidence="12 13">
    <name type="scientific">Potamilus streckersoni</name>
    <dbReference type="NCBI Taxonomy" id="2493646"/>
    <lineage>
        <taxon>Eukaryota</taxon>
        <taxon>Metazoa</taxon>
        <taxon>Spiralia</taxon>
        <taxon>Lophotrochozoa</taxon>
        <taxon>Mollusca</taxon>
        <taxon>Bivalvia</taxon>
        <taxon>Autobranchia</taxon>
        <taxon>Heteroconchia</taxon>
        <taxon>Palaeoheterodonta</taxon>
        <taxon>Unionida</taxon>
        <taxon>Unionoidea</taxon>
        <taxon>Unionidae</taxon>
        <taxon>Ambleminae</taxon>
        <taxon>Lampsilini</taxon>
        <taxon>Potamilus</taxon>
    </lineage>
</organism>
<dbReference type="SUPFAM" id="SSF57196">
    <property type="entry name" value="EGF/Laminin"/>
    <property type="match status" value="2"/>
</dbReference>
<proteinExistence type="predicted"/>
<accession>A0AAE0W3L9</accession>
<reference evidence="12" key="3">
    <citation type="submission" date="2023-05" db="EMBL/GenBank/DDBJ databases">
        <authorList>
            <person name="Smith C.H."/>
        </authorList>
    </citation>
    <scope>NUCLEOTIDE SEQUENCE</scope>
    <source>
        <strain evidence="12">CHS0354</strain>
        <tissue evidence="12">Mantle</tissue>
    </source>
</reference>
<keyword evidence="2" id="KW-0732">Signal</keyword>
<feature type="domain" description="EMI" evidence="11">
    <location>
        <begin position="30"/>
        <end position="111"/>
    </location>
</feature>
<dbReference type="Pfam" id="PF07546">
    <property type="entry name" value="EMI"/>
    <property type="match status" value="1"/>
</dbReference>
<dbReference type="GO" id="GO:0005576">
    <property type="term" value="C:extracellular region"/>
    <property type="evidence" value="ECO:0007669"/>
    <property type="project" value="TreeGrafter"/>
</dbReference>
<keyword evidence="9" id="KW-1133">Transmembrane helix</keyword>
<evidence type="ECO:0000256" key="8">
    <source>
        <dbReference type="SAM" id="Coils"/>
    </source>
</evidence>
<dbReference type="Gene3D" id="2.10.25.10">
    <property type="entry name" value="Laminin"/>
    <property type="match status" value="2"/>
</dbReference>
<dbReference type="SMART" id="SM00181">
    <property type="entry name" value="EGF"/>
    <property type="match status" value="2"/>
</dbReference>
<evidence type="ECO:0000259" key="11">
    <source>
        <dbReference type="PROSITE" id="PS51041"/>
    </source>
</evidence>
<feature type="coiled-coil region" evidence="8">
    <location>
        <begin position="286"/>
        <end position="313"/>
    </location>
</feature>
<feature type="disulfide bond" evidence="7">
    <location>
        <begin position="132"/>
        <end position="141"/>
    </location>
</feature>
<evidence type="ECO:0000259" key="10">
    <source>
        <dbReference type="PROSITE" id="PS50026"/>
    </source>
</evidence>
<comment type="caution">
    <text evidence="12">The sequence shown here is derived from an EMBL/GenBank/DDBJ whole genome shotgun (WGS) entry which is preliminary data.</text>
</comment>
<feature type="coiled-coil region" evidence="8">
    <location>
        <begin position="193"/>
        <end position="227"/>
    </location>
</feature>
<dbReference type="PANTHER" id="PTHR14949:SF56">
    <property type="entry name" value="EGF-LIKE-DOMAIN, MULTIPLE 7"/>
    <property type="match status" value="1"/>
</dbReference>
<reference evidence="12" key="1">
    <citation type="journal article" date="2021" name="Genome Biol. Evol.">
        <title>A High-Quality Reference Genome for a Parasitic Bivalve with Doubly Uniparental Inheritance (Bivalvia: Unionida).</title>
        <authorList>
            <person name="Smith C.H."/>
        </authorList>
    </citation>
    <scope>NUCLEOTIDE SEQUENCE</scope>
    <source>
        <strain evidence="12">CHS0354</strain>
    </source>
</reference>
<dbReference type="PROSITE" id="PS01187">
    <property type="entry name" value="EGF_CA"/>
    <property type="match status" value="1"/>
</dbReference>
<dbReference type="EMBL" id="JAEAOA010000772">
    <property type="protein sequence ID" value="KAK3599267.1"/>
    <property type="molecule type" value="Genomic_DNA"/>
</dbReference>
<comment type="caution">
    <text evidence="7">Lacks conserved residue(s) required for the propagation of feature annotation.</text>
</comment>
<dbReference type="GO" id="GO:0009986">
    <property type="term" value="C:cell surface"/>
    <property type="evidence" value="ECO:0007669"/>
    <property type="project" value="TreeGrafter"/>
</dbReference>
<evidence type="ECO:0000256" key="3">
    <source>
        <dbReference type="ARBA" id="ARBA00022737"/>
    </source>
</evidence>
<feature type="disulfide bond" evidence="7">
    <location>
        <begin position="114"/>
        <end position="124"/>
    </location>
</feature>
<keyword evidence="5 8" id="KW-0175">Coiled coil</keyword>
<evidence type="ECO:0000256" key="1">
    <source>
        <dbReference type="ARBA" id="ARBA00022536"/>
    </source>
</evidence>
<dbReference type="PROSITE" id="PS00010">
    <property type="entry name" value="ASX_HYDROXYL"/>
    <property type="match status" value="1"/>
</dbReference>
<protein>
    <recommendedName>
        <fullName evidence="14">Epidermal growth factor-like protein 7</fullName>
    </recommendedName>
</protein>
<dbReference type="InterPro" id="IPR000742">
    <property type="entry name" value="EGF"/>
</dbReference>
<dbReference type="Proteomes" id="UP001195483">
    <property type="component" value="Unassembled WGS sequence"/>
</dbReference>
<dbReference type="Pfam" id="PF14670">
    <property type="entry name" value="FXa_inhibition"/>
    <property type="match status" value="1"/>
</dbReference>
<dbReference type="PROSITE" id="PS01186">
    <property type="entry name" value="EGF_2"/>
    <property type="match status" value="2"/>
</dbReference>
<dbReference type="InterPro" id="IPR001881">
    <property type="entry name" value="EGF-like_Ca-bd_dom"/>
</dbReference>
<feature type="domain" description="EGF-like" evidence="10">
    <location>
        <begin position="144"/>
        <end position="184"/>
    </location>
</feature>